<evidence type="ECO:0000256" key="5">
    <source>
        <dbReference type="ARBA" id="ARBA00022989"/>
    </source>
</evidence>
<dbReference type="Pfam" id="PF02386">
    <property type="entry name" value="TrkH"/>
    <property type="match status" value="1"/>
</dbReference>
<comment type="similarity">
    <text evidence="2">Belongs to the TrkH potassium transport family. HKT (TC 2.A.38.3) subfamily.</text>
</comment>
<evidence type="ECO:0000256" key="3">
    <source>
        <dbReference type="ARBA" id="ARBA00022448"/>
    </source>
</evidence>
<dbReference type="PANTHER" id="PTHR31064">
    <property type="entry name" value="POTASSIUM TRANSPORT PROTEIN DDB_G0292412-RELATED"/>
    <property type="match status" value="1"/>
</dbReference>
<feature type="transmembrane region" description="Helical" evidence="9">
    <location>
        <begin position="92"/>
        <end position="112"/>
    </location>
</feature>
<dbReference type="EnsemblPlants" id="OBART01G12790.1">
    <property type="protein sequence ID" value="OBART01G12790.1"/>
    <property type="gene ID" value="OBART01G12790"/>
</dbReference>
<evidence type="ECO:0000256" key="1">
    <source>
        <dbReference type="ARBA" id="ARBA00004141"/>
    </source>
</evidence>
<dbReference type="STRING" id="65489.A0A0D3EMY9"/>
<dbReference type="AlphaFoldDB" id="A0A0D3EMY9"/>
<keyword evidence="5 9" id="KW-1133">Transmembrane helix</keyword>
<feature type="transmembrane region" description="Helical" evidence="9">
    <location>
        <begin position="279"/>
        <end position="305"/>
    </location>
</feature>
<comment type="subcellular location">
    <subcellularLocation>
        <location evidence="1">Membrane</location>
        <topology evidence="1">Multi-pass membrane protein</topology>
    </subcellularLocation>
</comment>
<dbReference type="eggNOG" id="KOG1341">
    <property type="taxonomic scope" value="Eukaryota"/>
</dbReference>
<keyword evidence="11" id="KW-1185">Reference proteome</keyword>
<keyword evidence="7 9" id="KW-0472">Membrane</keyword>
<organism evidence="10">
    <name type="scientific">Oryza barthii</name>
    <dbReference type="NCBI Taxonomy" id="65489"/>
    <lineage>
        <taxon>Eukaryota</taxon>
        <taxon>Viridiplantae</taxon>
        <taxon>Streptophyta</taxon>
        <taxon>Embryophyta</taxon>
        <taxon>Tracheophyta</taxon>
        <taxon>Spermatophyta</taxon>
        <taxon>Magnoliopsida</taxon>
        <taxon>Liliopsida</taxon>
        <taxon>Poales</taxon>
        <taxon>Poaceae</taxon>
        <taxon>BOP clade</taxon>
        <taxon>Oryzoideae</taxon>
        <taxon>Oryzeae</taxon>
        <taxon>Oryzinae</taxon>
        <taxon>Oryza</taxon>
    </lineage>
</organism>
<evidence type="ECO:0000313" key="10">
    <source>
        <dbReference type="EnsemblPlants" id="OBART01G12790.1"/>
    </source>
</evidence>
<proteinExistence type="inferred from homology"/>
<evidence type="ECO:0000256" key="4">
    <source>
        <dbReference type="ARBA" id="ARBA00022692"/>
    </source>
</evidence>
<protein>
    <recommendedName>
        <fullName evidence="12">Sodium transporter HKT1.5</fullName>
    </recommendedName>
</protein>
<evidence type="ECO:0000256" key="2">
    <source>
        <dbReference type="ARBA" id="ARBA00010864"/>
    </source>
</evidence>
<feature type="transmembrane region" description="Helical" evidence="9">
    <location>
        <begin position="343"/>
        <end position="362"/>
    </location>
</feature>
<sequence length="555" mass="60358">MSSLDATTPRYDEFKRIYHLFLFHAHPFWLQLLYFLFISLLGFLMLKALPMKTSMVPRPMDLDLIFTSVSATTVSSMVAVEMESFSNSQLLLVTLLMLLGGEVFTSILGLYFTNAKYSSKMIATLPDDDDHGGSGKPPPPTTSRSSTLVELELAPPMDVVVVNPTTTATTHDEVELGLGRRNKRGCTCTTTHTSSSSSASKTTTTTRLLMFVVMGYHAVVHVAGYTAIVVYLSAVGGAGAVVAGKGISAHTFAIFTVVSTFANCGFVPTNEGMVSFRSFPGLLLLVMPHVLLGNTLFPVFLRLAIAALERVTGWPELGELLIRRRRGGGEGYDHLLPSPRTRFLALTVAVLVVAQLALFCAMEWSSDGLRGLTAGQKLVGALFMAVNSRHSGEMVVDLSTVSSAVVVLYVVMMYLPPYTTFVPVQDKHQQTGAQSGQEGSSSSSIWQKLLMSPLSCLAIFIVVICITERRQIADDPINYSVLNIVVEVISAYGNVGFSTGYSCARQVRSDGSCRDLWVGFSGKWSKQGKLTLMAVMFYGRLKKFSLHGGQAWKIE</sequence>
<dbReference type="GO" id="GO:0008324">
    <property type="term" value="F:monoatomic cation transmembrane transporter activity"/>
    <property type="evidence" value="ECO:0007669"/>
    <property type="project" value="InterPro"/>
</dbReference>
<evidence type="ECO:0000256" key="8">
    <source>
        <dbReference type="SAM" id="MobiDB-lite"/>
    </source>
</evidence>
<reference evidence="10" key="2">
    <citation type="submission" date="2015-03" db="UniProtKB">
        <authorList>
            <consortium name="EnsemblPlants"/>
        </authorList>
    </citation>
    <scope>IDENTIFICATION</scope>
</reference>
<dbReference type="GO" id="GO:0035725">
    <property type="term" value="P:sodium ion transmembrane transport"/>
    <property type="evidence" value="ECO:0007669"/>
    <property type="project" value="EnsemblPlants"/>
</dbReference>
<dbReference type="PANTHER" id="PTHR31064:SF30">
    <property type="entry name" value="HIGH-AFFINITY POTASSIUM TRANSPORT PROTEIN-RELATED"/>
    <property type="match status" value="1"/>
</dbReference>
<dbReference type="Proteomes" id="UP000026960">
    <property type="component" value="Chromosome 1"/>
</dbReference>
<keyword evidence="4 9" id="KW-0812">Transmembrane</keyword>
<feature type="region of interest" description="Disordered" evidence="8">
    <location>
        <begin position="127"/>
        <end position="146"/>
    </location>
</feature>
<feature type="transmembrane region" description="Helical" evidence="9">
    <location>
        <begin position="208"/>
        <end position="235"/>
    </location>
</feature>
<dbReference type="Gramene" id="OBART01G12790.1">
    <property type="protein sequence ID" value="OBART01G12790.1"/>
    <property type="gene ID" value="OBART01G12790"/>
</dbReference>
<evidence type="ECO:0008006" key="12">
    <source>
        <dbReference type="Google" id="ProtNLM"/>
    </source>
</evidence>
<keyword evidence="3" id="KW-0813">Transport</keyword>
<dbReference type="PaxDb" id="65489-OBART01G12790.1"/>
<keyword evidence="6" id="KW-0406">Ion transport</keyword>
<feature type="transmembrane region" description="Helical" evidence="9">
    <location>
        <begin position="62"/>
        <end position="80"/>
    </location>
</feature>
<reference evidence="10" key="1">
    <citation type="journal article" date="2009" name="Rice">
        <title>De Novo Next Generation Sequencing of Plant Genomes.</title>
        <authorList>
            <person name="Rounsley S."/>
            <person name="Marri P.R."/>
            <person name="Yu Y."/>
            <person name="He R."/>
            <person name="Sisneros N."/>
            <person name="Goicoechea J.L."/>
            <person name="Lee S.J."/>
            <person name="Angelova A."/>
            <person name="Kudrna D."/>
            <person name="Luo M."/>
            <person name="Affourtit J."/>
            <person name="Desany B."/>
            <person name="Knight J."/>
            <person name="Niazi F."/>
            <person name="Egholm M."/>
            <person name="Wing R.A."/>
        </authorList>
    </citation>
    <scope>NUCLEOTIDE SEQUENCE [LARGE SCALE GENOMIC DNA]</scope>
    <source>
        <strain evidence="10">cv. IRGC 105608</strain>
    </source>
</reference>
<accession>A0A0D3EMY9</accession>
<evidence type="ECO:0000256" key="7">
    <source>
        <dbReference type="ARBA" id="ARBA00023136"/>
    </source>
</evidence>
<name>A0A0D3EMY9_9ORYZ</name>
<feature type="transmembrane region" description="Helical" evidence="9">
    <location>
        <begin position="445"/>
        <end position="466"/>
    </location>
</feature>
<feature type="transmembrane region" description="Helical" evidence="9">
    <location>
        <begin position="394"/>
        <end position="415"/>
    </location>
</feature>
<evidence type="ECO:0000256" key="6">
    <source>
        <dbReference type="ARBA" id="ARBA00023065"/>
    </source>
</evidence>
<feature type="transmembrane region" description="Helical" evidence="9">
    <location>
        <begin position="247"/>
        <end position="267"/>
    </location>
</feature>
<feature type="transmembrane region" description="Helical" evidence="9">
    <location>
        <begin position="28"/>
        <end position="50"/>
    </location>
</feature>
<evidence type="ECO:0000256" key="9">
    <source>
        <dbReference type="SAM" id="Phobius"/>
    </source>
</evidence>
<dbReference type="InterPro" id="IPR051143">
    <property type="entry name" value="TrkH_K-transport"/>
</dbReference>
<dbReference type="InterPro" id="IPR003445">
    <property type="entry name" value="Cat_transpt"/>
</dbReference>
<evidence type="ECO:0000313" key="11">
    <source>
        <dbReference type="Proteomes" id="UP000026960"/>
    </source>
</evidence>
<dbReference type="HOGENOM" id="CLU_008384_2_0_1"/>
<dbReference type="GO" id="GO:0005886">
    <property type="term" value="C:plasma membrane"/>
    <property type="evidence" value="ECO:0007669"/>
    <property type="project" value="EnsemblPlants"/>
</dbReference>